<feature type="region of interest" description="Disordered" evidence="1">
    <location>
        <begin position="252"/>
        <end position="277"/>
    </location>
</feature>
<feature type="region of interest" description="Disordered" evidence="1">
    <location>
        <begin position="306"/>
        <end position="348"/>
    </location>
</feature>
<dbReference type="Proteomes" id="UP000230233">
    <property type="component" value="Chromosome X"/>
</dbReference>
<evidence type="ECO:0000313" key="3">
    <source>
        <dbReference type="Proteomes" id="UP000230233"/>
    </source>
</evidence>
<feature type="compositionally biased region" description="Basic and acidic residues" evidence="1">
    <location>
        <begin position="68"/>
        <end position="92"/>
    </location>
</feature>
<feature type="region of interest" description="Disordered" evidence="1">
    <location>
        <begin position="68"/>
        <end position="132"/>
    </location>
</feature>
<feature type="region of interest" description="Disordered" evidence="1">
    <location>
        <begin position="1"/>
        <end position="49"/>
    </location>
</feature>
<feature type="compositionally biased region" description="Basic residues" evidence="1">
    <location>
        <begin position="337"/>
        <end position="348"/>
    </location>
</feature>
<keyword evidence="3" id="KW-1185">Reference proteome</keyword>
<feature type="compositionally biased region" description="Basic and acidic residues" evidence="1">
    <location>
        <begin position="36"/>
        <end position="49"/>
    </location>
</feature>
<organism evidence="2 3">
    <name type="scientific">Caenorhabditis nigoni</name>
    <dbReference type="NCBI Taxonomy" id="1611254"/>
    <lineage>
        <taxon>Eukaryota</taxon>
        <taxon>Metazoa</taxon>
        <taxon>Ecdysozoa</taxon>
        <taxon>Nematoda</taxon>
        <taxon>Chromadorea</taxon>
        <taxon>Rhabditida</taxon>
        <taxon>Rhabditina</taxon>
        <taxon>Rhabditomorpha</taxon>
        <taxon>Rhabditoidea</taxon>
        <taxon>Rhabditidae</taxon>
        <taxon>Peloderinae</taxon>
        <taxon>Caenorhabditis</taxon>
    </lineage>
</organism>
<sequence length="348" mass="40045">MPNLSVDTSRGHHSTGRDGQSSEPLPQAHLDQMADYQRDRRQDAEDWKRLAGGNTRFFAELLGRIETVRGNHSPEDDTRRQEAETPIPDRKLQSLYPTPYSDSLEGGLSKRQEATLERSEEKKIENGKKTSKLSRSLKRVLDNHLPEDDIFEAMWRATWMETGRGHHSPEDDTKSGKRQWKPFTETPIPERKLRRVYPKPYSDPLGSTTQAETAKIRSLYPKPNRLGGLKRVEVIIFRRMTYSKPCGDPIKYMETGRGNHSPEDNTKPGKRQWKPFTETPIPEKNIEAYTRSLTVTIENLNKADHSYPAKDKIDTERKNSSTNHNQNENMEETKNKNGVHRTCKVGKI</sequence>
<feature type="compositionally biased region" description="Basic and acidic residues" evidence="1">
    <location>
        <begin position="163"/>
        <end position="175"/>
    </location>
</feature>
<feature type="compositionally biased region" description="Basic and acidic residues" evidence="1">
    <location>
        <begin position="306"/>
        <end position="319"/>
    </location>
</feature>
<dbReference type="AlphaFoldDB" id="A0A2G5SNL9"/>
<dbReference type="EMBL" id="PDUG01000006">
    <property type="protein sequence ID" value="PIC16552.1"/>
    <property type="molecule type" value="Genomic_DNA"/>
</dbReference>
<evidence type="ECO:0000256" key="1">
    <source>
        <dbReference type="SAM" id="MobiDB-lite"/>
    </source>
</evidence>
<proteinExistence type="predicted"/>
<reference evidence="3" key="1">
    <citation type="submission" date="2017-10" db="EMBL/GenBank/DDBJ databases">
        <title>Rapid genome shrinkage in a self-fertile nematode reveals novel sperm competition proteins.</title>
        <authorList>
            <person name="Yin D."/>
            <person name="Schwarz E.M."/>
            <person name="Thomas C.G."/>
            <person name="Felde R.L."/>
            <person name="Korf I.F."/>
            <person name="Cutter A.D."/>
            <person name="Schartner C.M."/>
            <person name="Ralston E.J."/>
            <person name="Meyer B.J."/>
            <person name="Haag E.S."/>
        </authorList>
    </citation>
    <scope>NUCLEOTIDE SEQUENCE [LARGE SCALE GENOMIC DNA]</scope>
    <source>
        <strain evidence="3">JU1422</strain>
    </source>
</reference>
<gene>
    <name evidence="2" type="primary">Cnig_chr_X.g23122</name>
    <name evidence="2" type="ORF">B9Z55_023122</name>
</gene>
<feature type="compositionally biased region" description="Basic and acidic residues" evidence="1">
    <location>
        <begin position="108"/>
        <end position="128"/>
    </location>
</feature>
<accession>A0A2G5SNL9</accession>
<feature type="region of interest" description="Disordered" evidence="1">
    <location>
        <begin position="163"/>
        <end position="182"/>
    </location>
</feature>
<protein>
    <submittedName>
        <fullName evidence="2">Uncharacterized protein</fullName>
    </submittedName>
</protein>
<evidence type="ECO:0000313" key="2">
    <source>
        <dbReference type="EMBL" id="PIC16552.1"/>
    </source>
</evidence>
<comment type="caution">
    <text evidence="2">The sequence shown here is derived from an EMBL/GenBank/DDBJ whole genome shotgun (WGS) entry which is preliminary data.</text>
</comment>
<name>A0A2G5SNL9_9PELO</name>